<evidence type="ECO:0000313" key="2">
    <source>
        <dbReference type="EMBL" id="GEK79007.1"/>
    </source>
</evidence>
<dbReference type="AlphaFoldDB" id="A0AA87UW07"/>
<protein>
    <recommendedName>
        <fullName evidence="1">Aminoglycoside phosphotransferase domain-containing protein</fullName>
    </recommendedName>
</protein>
<dbReference type="RefSeq" id="WP_318279054.1">
    <property type="nucleotide sequence ID" value="NZ_BJUU01000002.1"/>
</dbReference>
<comment type="caution">
    <text evidence="2">The sequence shown here is derived from an EMBL/GenBank/DDBJ whole genome shotgun (WGS) entry which is preliminary data.</text>
</comment>
<feature type="domain" description="Aminoglycoside phosphotransferase" evidence="1">
    <location>
        <begin position="118"/>
        <end position="302"/>
    </location>
</feature>
<dbReference type="Pfam" id="PF01636">
    <property type="entry name" value="APH"/>
    <property type="match status" value="1"/>
</dbReference>
<dbReference type="SUPFAM" id="SSF56112">
    <property type="entry name" value="Protein kinase-like (PK-like)"/>
    <property type="match status" value="1"/>
</dbReference>
<dbReference type="PANTHER" id="PTHR21310">
    <property type="entry name" value="AMINOGLYCOSIDE PHOSPHOTRANSFERASE-RELATED-RELATED"/>
    <property type="match status" value="1"/>
</dbReference>
<dbReference type="InterPro" id="IPR051678">
    <property type="entry name" value="AGP_Transferase"/>
</dbReference>
<reference evidence="2 3" key="1">
    <citation type="submission" date="2019-07" db="EMBL/GenBank/DDBJ databases">
        <title>Whole genome shotgun sequence of Agrococcus baldri NBRC 103055.</title>
        <authorList>
            <person name="Hosoyama A."/>
            <person name="Uohara A."/>
            <person name="Ohji S."/>
            <person name="Ichikawa N."/>
        </authorList>
    </citation>
    <scope>NUCLEOTIDE SEQUENCE [LARGE SCALE GENOMIC DNA]</scope>
    <source>
        <strain evidence="2 3">NBRC 103055</strain>
    </source>
</reference>
<dbReference type="Gene3D" id="3.90.1200.10">
    <property type="match status" value="1"/>
</dbReference>
<dbReference type="InterPro" id="IPR011009">
    <property type="entry name" value="Kinase-like_dom_sf"/>
</dbReference>
<evidence type="ECO:0000259" key="1">
    <source>
        <dbReference type="Pfam" id="PF01636"/>
    </source>
</evidence>
<dbReference type="EMBL" id="BJUU01000002">
    <property type="protein sequence ID" value="GEK79007.1"/>
    <property type="molecule type" value="Genomic_DNA"/>
</dbReference>
<name>A0AA87UW07_9MICO</name>
<accession>A0AA87UW07</accession>
<keyword evidence="3" id="KW-1185">Reference proteome</keyword>
<dbReference type="InterPro" id="IPR002575">
    <property type="entry name" value="Aminoglycoside_PTrfase"/>
</dbReference>
<evidence type="ECO:0000313" key="3">
    <source>
        <dbReference type="Proteomes" id="UP000321749"/>
    </source>
</evidence>
<dbReference type="Proteomes" id="UP000321749">
    <property type="component" value="Unassembled WGS sequence"/>
</dbReference>
<gene>
    <name evidence="2" type="ORF">ABA31_03580</name>
</gene>
<organism evidence="2 3">
    <name type="scientific">Agrococcus baldri</name>
    <dbReference type="NCBI Taxonomy" id="153730"/>
    <lineage>
        <taxon>Bacteria</taxon>
        <taxon>Bacillati</taxon>
        <taxon>Actinomycetota</taxon>
        <taxon>Actinomycetes</taxon>
        <taxon>Micrococcales</taxon>
        <taxon>Microbacteriaceae</taxon>
        <taxon>Agrococcus</taxon>
    </lineage>
</organism>
<proteinExistence type="predicted"/>
<sequence length="372" mass="39925">MEQRLLEKAIGAPGRPVSAEPFGEGRIARFTVDDGPERGEWFVDTSRQSVAAETGFVIRDRDGASVARIWKHPFDPRLPALRTALDPERLARIAAAGGSTPGPIEARVLSYRPGRRAVVRLTQLGRHMFVKVVRPGEAEDLALIHRACRTAGVPAPKVVHWAPSGVLVVRDAPGTPGPVAAAATPAEQLLDAVDALRERLLGVRTHRIARASVGTRLEWHIDRLAAALPEREREVHALLPSLAPHIRRVGPPQVIHGDLHIGQLFFADGAVASVIDVDTAGLGDPRDDTAAFIGHATASAVRNEVAGRAKDASLLHTLAEAAADRWMLDPHTTALASLHLVGHAIRAVERSPEAAGLLLDEALDLQGIRRSR</sequence>